<dbReference type="KEGG" id="bgp:BGL_2c06770"/>
<dbReference type="RefSeq" id="WP_123863700.1">
    <property type="nucleotide sequence ID" value="NZ_CP002581.1"/>
</dbReference>
<evidence type="ECO:0000313" key="2">
    <source>
        <dbReference type="Proteomes" id="UP000031838"/>
    </source>
</evidence>
<reference evidence="2" key="1">
    <citation type="submission" date="2011-03" db="EMBL/GenBank/DDBJ databases">
        <authorList>
            <person name="Voget S."/>
            <person name="Streit W.R."/>
            <person name="Jaeger K.E."/>
            <person name="Daniel R."/>
        </authorList>
    </citation>
    <scope>NUCLEOTIDE SEQUENCE [LARGE SCALE GENOMIC DNA]</scope>
    <source>
        <strain evidence="2">PG1</strain>
    </source>
</reference>
<evidence type="ECO:0000313" key="1">
    <source>
        <dbReference type="EMBL" id="AJK48761.1"/>
    </source>
</evidence>
<dbReference type="Proteomes" id="UP000031838">
    <property type="component" value="Chromosome 2"/>
</dbReference>
<protein>
    <submittedName>
        <fullName evidence="1">Uncharacterized protein</fullName>
    </submittedName>
</protein>
<dbReference type="EMBL" id="CP002581">
    <property type="protein sequence ID" value="AJK48761.1"/>
    <property type="molecule type" value="Genomic_DNA"/>
</dbReference>
<accession>A0A0B6S937</accession>
<keyword evidence="2" id="KW-1185">Reference proteome</keyword>
<name>A0A0B6S937_BURPL</name>
<dbReference type="HOGENOM" id="CLU_1583416_0_0_4"/>
<gene>
    <name evidence="1" type="ORF">BGL_2c06770</name>
</gene>
<proteinExistence type="predicted"/>
<organism evidence="1 2">
    <name type="scientific">Burkholderia plantarii</name>
    <dbReference type="NCBI Taxonomy" id="41899"/>
    <lineage>
        <taxon>Bacteria</taxon>
        <taxon>Pseudomonadati</taxon>
        <taxon>Pseudomonadota</taxon>
        <taxon>Betaproteobacteria</taxon>
        <taxon>Burkholderiales</taxon>
        <taxon>Burkholderiaceae</taxon>
        <taxon>Burkholderia</taxon>
    </lineage>
</organism>
<sequence length="168" mass="19166">MRSDTGARMRVAWLRQHAEKIDDAPDTLCRYRRELERLLFRCRVKRGTSPSSPRVEDREAYEAFLASASAALCEPLRAARGLRRGRPLGDEPMAFDDQRYSIRTIWDAFDWPVRISCLAGDARARVAADPVRLHDRRTVPAMHRRSEVARRTPGRVVEGTVADSSIFS</sequence>
<dbReference type="AlphaFoldDB" id="A0A0B6S937"/>
<reference evidence="1 2" key="2">
    <citation type="journal article" date="2016" name="Appl. Microbiol. Biotechnol.">
        <title>Mutations improving production and secretion of extracellular lipase by Burkholderia glumae PG1.</title>
        <authorList>
            <person name="Knapp A."/>
            <person name="Voget S."/>
            <person name="Gao R."/>
            <person name="Zaburannyi N."/>
            <person name="Krysciak D."/>
            <person name="Breuer M."/>
            <person name="Hauer B."/>
            <person name="Streit W.R."/>
            <person name="Muller R."/>
            <person name="Daniel R."/>
            <person name="Jaeger K.E."/>
        </authorList>
    </citation>
    <scope>NUCLEOTIDE SEQUENCE [LARGE SCALE GENOMIC DNA]</scope>
    <source>
        <strain evidence="1 2">PG1</strain>
    </source>
</reference>